<dbReference type="Proteomes" id="UP000187412">
    <property type="component" value="Unassembled WGS sequence"/>
</dbReference>
<evidence type="ECO:0000313" key="5">
    <source>
        <dbReference type="EMBL" id="OMD52337.1"/>
    </source>
</evidence>
<accession>A0ABX3HNH3</accession>
<dbReference type="Pfam" id="PF13490">
    <property type="entry name" value="zf-HC2"/>
    <property type="match status" value="1"/>
</dbReference>
<feature type="domain" description="Putative zinc-finger" evidence="4">
    <location>
        <begin position="6"/>
        <end position="39"/>
    </location>
</feature>
<evidence type="ECO:0000256" key="1">
    <source>
        <dbReference type="ARBA" id="ARBA00024353"/>
    </source>
</evidence>
<sequence>MNKLSCEVVGDLLPLYYDEVCSADTRESIEAHLATCEQCTTALHKLQQSSNLPFEVIVKNKQESTGLVSFKGYWHRSKAAAFLKGLLLATAVCGVIILGYVGLFRWNIAEVPSNVIEITDVSRLKDGKIAYHVRMTDGYLVNQVMGFSEGDGIYYITPMRPVIKTKKSAAIGLGNGYEFVNFEQLNANRTDPSTQFKAIYYGPKDDNPILIWKQGIQLPPATDTVEAQFMDRD</sequence>
<reference evidence="5 6" key="1">
    <citation type="submission" date="2016-10" db="EMBL/GenBank/DDBJ databases">
        <title>Paenibacillus species isolates.</title>
        <authorList>
            <person name="Beno S.M."/>
        </authorList>
    </citation>
    <scope>NUCLEOTIDE SEQUENCE [LARGE SCALE GENOMIC DNA]</scope>
    <source>
        <strain evidence="5 6">FSL H7-0744</strain>
    </source>
</reference>
<keyword evidence="3" id="KW-1133">Transmembrane helix</keyword>
<keyword evidence="6" id="KW-1185">Reference proteome</keyword>
<keyword evidence="3" id="KW-0812">Transmembrane</keyword>
<comment type="similarity">
    <text evidence="1">Belongs to the zinc-associated anti-sigma factor (ZAS) superfamily. Anti-sigma-W factor family.</text>
</comment>
<gene>
    <name evidence="5" type="ORF">BSK56_02680</name>
</gene>
<dbReference type="InterPro" id="IPR041916">
    <property type="entry name" value="Anti_sigma_zinc_sf"/>
</dbReference>
<evidence type="ECO:0000256" key="2">
    <source>
        <dbReference type="ARBA" id="ARBA00024438"/>
    </source>
</evidence>
<dbReference type="Gene3D" id="1.10.10.1320">
    <property type="entry name" value="Anti-sigma factor, zinc-finger domain"/>
    <property type="match status" value="1"/>
</dbReference>
<keyword evidence="3" id="KW-0472">Membrane</keyword>
<dbReference type="RefSeq" id="WP_076109211.1">
    <property type="nucleotide sequence ID" value="NZ_MPTB01000003.1"/>
</dbReference>
<feature type="transmembrane region" description="Helical" evidence="3">
    <location>
        <begin position="81"/>
        <end position="103"/>
    </location>
</feature>
<dbReference type="EMBL" id="MPTB01000003">
    <property type="protein sequence ID" value="OMD52337.1"/>
    <property type="molecule type" value="Genomic_DNA"/>
</dbReference>
<dbReference type="InterPro" id="IPR027383">
    <property type="entry name" value="Znf_put"/>
</dbReference>
<evidence type="ECO:0000256" key="3">
    <source>
        <dbReference type="SAM" id="Phobius"/>
    </source>
</evidence>
<evidence type="ECO:0000259" key="4">
    <source>
        <dbReference type="Pfam" id="PF13490"/>
    </source>
</evidence>
<organism evidence="5 6">
    <name type="scientific">Paenibacillus borealis</name>
    <dbReference type="NCBI Taxonomy" id="160799"/>
    <lineage>
        <taxon>Bacteria</taxon>
        <taxon>Bacillati</taxon>
        <taxon>Bacillota</taxon>
        <taxon>Bacilli</taxon>
        <taxon>Bacillales</taxon>
        <taxon>Paenibacillaceae</taxon>
        <taxon>Paenibacillus</taxon>
    </lineage>
</organism>
<proteinExistence type="inferred from homology"/>
<name>A0ABX3HNH3_PAEBO</name>
<protein>
    <recommendedName>
        <fullName evidence="2">Anti-sigma-W factor RsiW</fullName>
    </recommendedName>
</protein>
<comment type="caution">
    <text evidence="5">The sequence shown here is derived from an EMBL/GenBank/DDBJ whole genome shotgun (WGS) entry which is preliminary data.</text>
</comment>
<evidence type="ECO:0000313" key="6">
    <source>
        <dbReference type="Proteomes" id="UP000187412"/>
    </source>
</evidence>